<dbReference type="InterPro" id="IPR012657">
    <property type="entry name" value="23S_rRNA-intervening_sequence"/>
</dbReference>
<dbReference type="EMBL" id="PFGP01000091">
    <property type="protein sequence ID" value="PIW66352.1"/>
    <property type="molecule type" value="Genomic_DNA"/>
</dbReference>
<dbReference type="PANTHER" id="PTHR38471">
    <property type="entry name" value="FOUR HELIX BUNDLE PROTEIN"/>
    <property type="match status" value="1"/>
</dbReference>
<name>A0A2J0LET1_9BACT</name>
<dbReference type="Proteomes" id="UP000231267">
    <property type="component" value="Unassembled WGS sequence"/>
</dbReference>
<dbReference type="PANTHER" id="PTHR38471:SF2">
    <property type="entry name" value="FOUR HELIX BUNDLE PROTEIN"/>
    <property type="match status" value="1"/>
</dbReference>
<protein>
    <submittedName>
        <fullName evidence="1">Four helix bundle protein</fullName>
    </submittedName>
</protein>
<dbReference type="NCBIfam" id="TIGR02436">
    <property type="entry name" value="four helix bundle protein"/>
    <property type="match status" value="1"/>
</dbReference>
<accession>A0A2J0LET1</accession>
<dbReference type="Gene3D" id="1.20.1440.60">
    <property type="entry name" value="23S rRNA-intervening sequence"/>
    <property type="match status" value="1"/>
</dbReference>
<reference evidence="1 2" key="1">
    <citation type="submission" date="2017-09" db="EMBL/GenBank/DDBJ databases">
        <title>Depth-based differentiation of microbial function through sediment-hosted aquifers and enrichment of novel symbionts in the deep terrestrial subsurface.</title>
        <authorList>
            <person name="Probst A.J."/>
            <person name="Ladd B."/>
            <person name="Jarett J.K."/>
            <person name="Geller-Mcgrath D.E."/>
            <person name="Sieber C.M."/>
            <person name="Emerson J.B."/>
            <person name="Anantharaman K."/>
            <person name="Thomas B.C."/>
            <person name="Malmstrom R."/>
            <person name="Stieglmeier M."/>
            <person name="Klingl A."/>
            <person name="Woyke T."/>
            <person name="Ryan C.M."/>
            <person name="Banfield J.F."/>
        </authorList>
    </citation>
    <scope>NUCLEOTIDE SEQUENCE [LARGE SCALE GENOMIC DNA]</scope>
    <source>
        <strain evidence="1">CG12_big_fil_rev_8_21_14_0_65_43_15</strain>
    </source>
</reference>
<dbReference type="InterPro" id="IPR036583">
    <property type="entry name" value="23S_rRNA_IVS_sf"/>
</dbReference>
<sequence length="122" mass="14032">MGEETSIFNFENLNVYKKALDFINLVYCVTNGFPSEERFALTDQFRRAAYSIALNTAEGYGTSNLEFKRYLKISKGSIRECVAIISISKMREYIDYKTEAKLRRLCTELSKMLSGLINSLKQ</sequence>
<comment type="caution">
    <text evidence="1">The sequence shown here is derived from an EMBL/GenBank/DDBJ whole genome shotgun (WGS) entry which is preliminary data.</text>
</comment>
<dbReference type="Pfam" id="PF05635">
    <property type="entry name" value="23S_rRNA_IVP"/>
    <property type="match status" value="1"/>
</dbReference>
<dbReference type="CDD" id="cd16377">
    <property type="entry name" value="23S_rRNA_IVP_like"/>
    <property type="match status" value="1"/>
</dbReference>
<dbReference type="AlphaFoldDB" id="A0A2J0LET1"/>
<evidence type="ECO:0000313" key="1">
    <source>
        <dbReference type="EMBL" id="PIW66352.1"/>
    </source>
</evidence>
<gene>
    <name evidence="1" type="ORF">COW11_03715</name>
</gene>
<organism evidence="1 2">
    <name type="scientific">Candidatus Taenaricola geysiri</name>
    <dbReference type="NCBI Taxonomy" id="1974752"/>
    <lineage>
        <taxon>Bacteria</taxon>
        <taxon>Pseudomonadati</taxon>
        <taxon>Candidatus Omnitrophota</taxon>
        <taxon>Candidatus Taenaricola</taxon>
    </lineage>
</organism>
<evidence type="ECO:0000313" key="2">
    <source>
        <dbReference type="Proteomes" id="UP000231267"/>
    </source>
</evidence>
<proteinExistence type="predicted"/>
<dbReference type="SUPFAM" id="SSF158446">
    <property type="entry name" value="IVS-encoded protein-like"/>
    <property type="match status" value="1"/>
</dbReference>